<dbReference type="PROSITE" id="PS51318">
    <property type="entry name" value="TAT"/>
    <property type="match status" value="1"/>
</dbReference>
<dbReference type="Proteomes" id="UP000663586">
    <property type="component" value="Chromosome"/>
</dbReference>
<name>A0A897MVU4_9EURY</name>
<dbReference type="InterPro" id="IPR006311">
    <property type="entry name" value="TAT_signal"/>
</dbReference>
<feature type="region of interest" description="Disordered" evidence="1">
    <location>
        <begin position="31"/>
        <end position="50"/>
    </location>
</feature>
<sequence>MPTNRRRLLKKAGLYGTGTVVGLAALPSRTPRVQAPDNDFPHPETLPELASDGATPIEEETTAFAVWHYKHERSGFRATAPINVVFTLDGTDSDIEDVMSVLDDIGWYRSPEEYTRYAWNYYEDRFEVQHATAAETLFGNVGRHHVRCWQFGNTVSMQAHEDSPGFPRHTIESYESTRTFIEQLYGVRGWSVASAELEFGNDQDPDHDGRVTVISP</sequence>
<protein>
    <submittedName>
        <fullName evidence="2">Uncharacterized protein</fullName>
    </submittedName>
</protein>
<dbReference type="AlphaFoldDB" id="A0A897MVU4"/>
<accession>A0A897MVU4</accession>
<dbReference type="RefSeq" id="WP_238477114.1">
    <property type="nucleotide sequence ID" value="NZ_CP064786.1"/>
</dbReference>
<keyword evidence="3" id="KW-1185">Reference proteome</keyword>
<evidence type="ECO:0000313" key="3">
    <source>
        <dbReference type="Proteomes" id="UP000663586"/>
    </source>
</evidence>
<reference evidence="2" key="1">
    <citation type="submission" date="2020-11" db="EMBL/GenBank/DDBJ databases">
        <title>Carbohydrate-dependent, anaerobic sulfur respiration: A novel catabolism in halophilic archaea.</title>
        <authorList>
            <person name="Sorokin D.Y."/>
            <person name="Messina E."/>
            <person name="Smedile F."/>
            <person name="La Cono V."/>
            <person name="Hallsworth J.E."/>
            <person name="Yakimov M.M."/>
        </authorList>
    </citation>
    <scope>NUCLEOTIDE SEQUENCE</scope>
    <source>
        <strain evidence="2">AArc-S</strain>
    </source>
</reference>
<evidence type="ECO:0000256" key="1">
    <source>
        <dbReference type="SAM" id="MobiDB-lite"/>
    </source>
</evidence>
<dbReference type="KEGG" id="hara:AArcS_1840"/>
<dbReference type="GeneID" id="70685216"/>
<gene>
    <name evidence="2" type="ORF">AArcS_1840</name>
</gene>
<proteinExistence type="predicted"/>
<organism evidence="2 3">
    <name type="scientific">Natranaeroarchaeum sulfidigenes</name>
    <dbReference type="NCBI Taxonomy" id="2784880"/>
    <lineage>
        <taxon>Archaea</taxon>
        <taxon>Methanobacteriati</taxon>
        <taxon>Methanobacteriota</taxon>
        <taxon>Stenosarchaea group</taxon>
        <taxon>Halobacteria</taxon>
        <taxon>Halobacteriales</taxon>
        <taxon>Natronoarchaeaceae</taxon>
        <taxon>Natranaeroarchaeum</taxon>
    </lineage>
</organism>
<dbReference type="EMBL" id="CP064786">
    <property type="protein sequence ID" value="QSG03049.1"/>
    <property type="molecule type" value="Genomic_DNA"/>
</dbReference>
<evidence type="ECO:0000313" key="2">
    <source>
        <dbReference type="EMBL" id="QSG03049.1"/>
    </source>
</evidence>